<sequence length="172" mass="19232">MQQALEPTGKKQTMSPSKSLLHESSFSPLVSRSRPSISSTLSQQHSIVSSPTSEYSGEFVSPPIVQQHASVSSPASECSGESVSPPIVEKHTYLSTPTSQRCESPKNTKTHWMKEIIAFKQVQNDALTKRLDKLEEREGEMLRVQQQLVVKLEEANDIEKQKLELFRTMFSG</sequence>
<keyword evidence="4" id="KW-1185">Reference proteome</keyword>
<protein>
    <submittedName>
        <fullName evidence="3">Uncharacterized protein</fullName>
    </submittedName>
</protein>
<dbReference type="AlphaFoldDB" id="A0AAV0YA12"/>
<feature type="compositionally biased region" description="Low complexity" evidence="2">
    <location>
        <begin position="27"/>
        <end position="42"/>
    </location>
</feature>
<evidence type="ECO:0000313" key="4">
    <source>
        <dbReference type="Proteomes" id="UP001160148"/>
    </source>
</evidence>
<feature type="region of interest" description="Disordered" evidence="2">
    <location>
        <begin position="1"/>
        <end position="58"/>
    </location>
</feature>
<feature type="compositionally biased region" description="Polar residues" evidence="2">
    <location>
        <begin position="1"/>
        <end position="26"/>
    </location>
</feature>
<comment type="caution">
    <text evidence="3">The sequence shown here is derived from an EMBL/GenBank/DDBJ whole genome shotgun (WGS) entry which is preliminary data.</text>
</comment>
<reference evidence="3 4" key="1">
    <citation type="submission" date="2023-01" db="EMBL/GenBank/DDBJ databases">
        <authorList>
            <person name="Whitehead M."/>
        </authorList>
    </citation>
    <scope>NUCLEOTIDE SEQUENCE [LARGE SCALE GENOMIC DNA]</scope>
</reference>
<evidence type="ECO:0000313" key="3">
    <source>
        <dbReference type="EMBL" id="CAI6377293.1"/>
    </source>
</evidence>
<evidence type="ECO:0000256" key="1">
    <source>
        <dbReference type="SAM" id="Coils"/>
    </source>
</evidence>
<gene>
    <name evidence="3" type="ORF">MEUPH1_LOCUS30575</name>
</gene>
<proteinExistence type="predicted"/>
<evidence type="ECO:0000256" key="2">
    <source>
        <dbReference type="SAM" id="MobiDB-lite"/>
    </source>
</evidence>
<feature type="compositionally biased region" description="Polar residues" evidence="2">
    <location>
        <begin position="43"/>
        <end position="55"/>
    </location>
</feature>
<dbReference type="Proteomes" id="UP001160148">
    <property type="component" value="Unassembled WGS sequence"/>
</dbReference>
<feature type="coiled-coil region" evidence="1">
    <location>
        <begin position="117"/>
        <end position="144"/>
    </location>
</feature>
<dbReference type="EMBL" id="CARXXK010001694">
    <property type="protein sequence ID" value="CAI6377293.1"/>
    <property type="molecule type" value="Genomic_DNA"/>
</dbReference>
<accession>A0AAV0YA12</accession>
<name>A0AAV0YA12_9HEMI</name>
<organism evidence="3 4">
    <name type="scientific">Macrosiphum euphorbiae</name>
    <name type="common">potato aphid</name>
    <dbReference type="NCBI Taxonomy" id="13131"/>
    <lineage>
        <taxon>Eukaryota</taxon>
        <taxon>Metazoa</taxon>
        <taxon>Ecdysozoa</taxon>
        <taxon>Arthropoda</taxon>
        <taxon>Hexapoda</taxon>
        <taxon>Insecta</taxon>
        <taxon>Pterygota</taxon>
        <taxon>Neoptera</taxon>
        <taxon>Paraneoptera</taxon>
        <taxon>Hemiptera</taxon>
        <taxon>Sternorrhyncha</taxon>
        <taxon>Aphidomorpha</taxon>
        <taxon>Aphidoidea</taxon>
        <taxon>Aphididae</taxon>
        <taxon>Macrosiphini</taxon>
        <taxon>Macrosiphum</taxon>
    </lineage>
</organism>
<keyword evidence="1" id="KW-0175">Coiled coil</keyword>